<feature type="region of interest" description="Disordered" evidence="1">
    <location>
        <begin position="30"/>
        <end position="113"/>
    </location>
</feature>
<dbReference type="AlphaFoldDB" id="A0A554MY37"/>
<feature type="compositionally biased region" description="Polar residues" evidence="1">
    <location>
        <begin position="154"/>
        <end position="164"/>
    </location>
</feature>
<feature type="compositionally biased region" description="Low complexity" evidence="1">
    <location>
        <begin position="30"/>
        <end position="45"/>
    </location>
</feature>
<proteinExistence type="predicted"/>
<sequence>MDSDAMNLRQLAATLLAVTIVTAGAAGAVAAAPGNAPDDAGSQSDDAQDDDHPDDADADAMNERAEADRANASDRATEDPDGNASVPAGSAGERGPPSELPGQVPAHVGEIHSSISSYLDGSIDDLGQALADVTPGEDTEDADADEESDAADSGNGTATATADA</sequence>
<organism evidence="2 3">
    <name type="scientific">Haloglomus irregulare</name>
    <dbReference type="NCBI Taxonomy" id="2234134"/>
    <lineage>
        <taxon>Archaea</taxon>
        <taxon>Methanobacteriati</taxon>
        <taxon>Methanobacteriota</taxon>
        <taxon>Stenosarchaea group</taxon>
        <taxon>Halobacteria</taxon>
        <taxon>Halobacteriales</taxon>
        <taxon>Natronomonadaceae</taxon>
        <taxon>Haloglomus</taxon>
    </lineage>
</organism>
<dbReference type="InParanoid" id="A0A554MY37"/>
<evidence type="ECO:0000313" key="2">
    <source>
        <dbReference type="EMBL" id="TSD10052.1"/>
    </source>
</evidence>
<keyword evidence="3" id="KW-1185">Reference proteome</keyword>
<feature type="region of interest" description="Disordered" evidence="1">
    <location>
        <begin position="126"/>
        <end position="164"/>
    </location>
</feature>
<gene>
    <name evidence="2" type="ORF">DP107_13780</name>
</gene>
<feature type="compositionally biased region" description="Basic and acidic residues" evidence="1">
    <location>
        <begin position="61"/>
        <end position="78"/>
    </location>
</feature>
<name>A0A554MY37_9EURY</name>
<protein>
    <submittedName>
        <fullName evidence="2">Uncharacterized protein</fullName>
    </submittedName>
</protein>
<evidence type="ECO:0000313" key="3">
    <source>
        <dbReference type="Proteomes" id="UP000319894"/>
    </source>
</evidence>
<evidence type="ECO:0000256" key="1">
    <source>
        <dbReference type="SAM" id="MobiDB-lite"/>
    </source>
</evidence>
<feature type="compositionally biased region" description="Acidic residues" evidence="1">
    <location>
        <begin position="135"/>
        <end position="150"/>
    </location>
</feature>
<comment type="caution">
    <text evidence="2">The sequence shown here is derived from an EMBL/GenBank/DDBJ whole genome shotgun (WGS) entry which is preliminary data.</text>
</comment>
<reference evidence="2 3" key="1">
    <citation type="submission" date="2018-06" db="EMBL/GenBank/DDBJ databases">
        <title>Natronomonas sp. F16-60 a new haloarchaeon isolated from a solar saltern of Isla Cristina, Huelva, Spain.</title>
        <authorList>
            <person name="Duran-Viseras A."/>
            <person name="Sanchez-Porro C."/>
            <person name="Ventosa A."/>
        </authorList>
    </citation>
    <scope>NUCLEOTIDE SEQUENCE [LARGE SCALE GENOMIC DNA]</scope>
    <source>
        <strain evidence="2 3">F16-60</strain>
    </source>
</reference>
<accession>A0A554MY37</accession>
<feature type="compositionally biased region" description="Acidic residues" evidence="1">
    <location>
        <begin position="46"/>
        <end position="60"/>
    </location>
</feature>
<dbReference type="EMBL" id="QMDX01000009">
    <property type="protein sequence ID" value="TSD10052.1"/>
    <property type="molecule type" value="Genomic_DNA"/>
</dbReference>
<dbReference type="Proteomes" id="UP000319894">
    <property type="component" value="Unassembled WGS sequence"/>
</dbReference>